<dbReference type="InterPro" id="IPR003593">
    <property type="entry name" value="AAA+_ATPase"/>
</dbReference>
<dbReference type="EMBL" id="QFBC01000016">
    <property type="protein sequence ID" value="PWE53365.1"/>
    <property type="molecule type" value="Genomic_DNA"/>
</dbReference>
<evidence type="ECO:0000259" key="6">
    <source>
        <dbReference type="PROSITE" id="PS50893"/>
    </source>
</evidence>
<evidence type="ECO:0000313" key="8">
    <source>
        <dbReference type="Proteomes" id="UP000245252"/>
    </source>
</evidence>
<accession>A0A2U2DJ84</accession>
<dbReference type="Proteomes" id="UP000245252">
    <property type="component" value="Unassembled WGS sequence"/>
</dbReference>
<dbReference type="CDD" id="cd03224">
    <property type="entry name" value="ABC_TM1139_LivF_branched"/>
    <property type="match status" value="1"/>
</dbReference>
<evidence type="ECO:0000256" key="3">
    <source>
        <dbReference type="ARBA" id="ARBA00022741"/>
    </source>
</evidence>
<dbReference type="Gene3D" id="3.40.50.300">
    <property type="entry name" value="P-loop containing nucleotide triphosphate hydrolases"/>
    <property type="match status" value="1"/>
</dbReference>
<dbReference type="InterPro" id="IPR027417">
    <property type="entry name" value="P-loop_NTPase"/>
</dbReference>
<keyword evidence="3" id="KW-0547">Nucleotide-binding</keyword>
<comment type="caution">
    <text evidence="7">The sequence shown here is derived from an EMBL/GenBank/DDBJ whole genome shotgun (WGS) entry which is preliminary data.</text>
</comment>
<reference evidence="7 8" key="1">
    <citation type="submission" date="2018-05" db="EMBL/GenBank/DDBJ databases">
        <title>The draft genome of strain NS-104.</title>
        <authorList>
            <person name="Hang P."/>
            <person name="Jiang J."/>
        </authorList>
    </citation>
    <scope>NUCLEOTIDE SEQUENCE [LARGE SCALE GENOMIC DNA]</scope>
    <source>
        <strain evidence="7 8">NS-104</strain>
    </source>
</reference>
<keyword evidence="2" id="KW-0813">Transport</keyword>
<dbReference type="RefSeq" id="WP_109461114.1">
    <property type="nucleotide sequence ID" value="NZ_QFBC01000016.1"/>
</dbReference>
<protein>
    <submittedName>
        <fullName evidence="7">ABC transporter ATP-binding protein</fullName>
    </submittedName>
</protein>
<sequence>MLKVSGMSVRYDSVIVALNGIDFEAAEGRVVALLGPNGAGKSTLLKAVAGMLPFEQGDISDGRVAFNGASLSGKPPAAITRSGIALVQDGRQCFRNLTVGENLRAASFRHPNGSSARLDLVLSYFPILEEFLDRQAGLLSGGQLQMLVIGMALMLQPRLLMLDEPSLGLSPVMVQSVFEIVERLHRDLGMTVIVAEQTVPRLMQIADDVYVLSRGRVALHAPPGDINEERLQRLYLS</sequence>
<dbReference type="PROSITE" id="PS00211">
    <property type="entry name" value="ABC_TRANSPORTER_1"/>
    <property type="match status" value="1"/>
</dbReference>
<evidence type="ECO:0000256" key="5">
    <source>
        <dbReference type="ARBA" id="ARBA00022970"/>
    </source>
</evidence>
<dbReference type="SUPFAM" id="SSF52540">
    <property type="entry name" value="P-loop containing nucleoside triphosphate hydrolases"/>
    <property type="match status" value="1"/>
</dbReference>
<evidence type="ECO:0000313" key="7">
    <source>
        <dbReference type="EMBL" id="PWE53365.1"/>
    </source>
</evidence>
<feature type="domain" description="ABC transporter" evidence="6">
    <location>
        <begin position="2"/>
        <end position="236"/>
    </location>
</feature>
<keyword evidence="5" id="KW-0029">Amino-acid transport</keyword>
<dbReference type="InterPro" id="IPR052156">
    <property type="entry name" value="BCAA_Transport_ATP-bd_LivF"/>
</dbReference>
<dbReference type="AlphaFoldDB" id="A0A2U2DJ84"/>
<dbReference type="PANTHER" id="PTHR43820">
    <property type="entry name" value="HIGH-AFFINITY BRANCHED-CHAIN AMINO ACID TRANSPORT ATP-BINDING PROTEIN LIVF"/>
    <property type="match status" value="1"/>
</dbReference>
<name>A0A2U2DJ84_9HYPH</name>
<dbReference type="PROSITE" id="PS50893">
    <property type="entry name" value="ABC_TRANSPORTER_2"/>
    <property type="match status" value="1"/>
</dbReference>
<dbReference type="GO" id="GO:0016887">
    <property type="term" value="F:ATP hydrolysis activity"/>
    <property type="evidence" value="ECO:0007669"/>
    <property type="project" value="InterPro"/>
</dbReference>
<dbReference type="GO" id="GO:0015658">
    <property type="term" value="F:branched-chain amino acid transmembrane transporter activity"/>
    <property type="evidence" value="ECO:0007669"/>
    <property type="project" value="TreeGrafter"/>
</dbReference>
<dbReference type="InterPro" id="IPR017871">
    <property type="entry name" value="ABC_transporter-like_CS"/>
</dbReference>
<keyword evidence="8" id="KW-1185">Reference proteome</keyword>
<dbReference type="SMART" id="SM00382">
    <property type="entry name" value="AAA"/>
    <property type="match status" value="1"/>
</dbReference>
<comment type="similarity">
    <text evidence="1">Belongs to the ABC transporter superfamily.</text>
</comment>
<dbReference type="GO" id="GO:0015807">
    <property type="term" value="P:L-amino acid transport"/>
    <property type="evidence" value="ECO:0007669"/>
    <property type="project" value="TreeGrafter"/>
</dbReference>
<dbReference type="PANTHER" id="PTHR43820:SF8">
    <property type="entry name" value="ABC TRANSPORTER SUBSTRATE-BINDING PROTEIN"/>
    <property type="match status" value="1"/>
</dbReference>
<dbReference type="OrthoDB" id="5292475at2"/>
<evidence type="ECO:0000256" key="4">
    <source>
        <dbReference type="ARBA" id="ARBA00022840"/>
    </source>
</evidence>
<evidence type="ECO:0000256" key="1">
    <source>
        <dbReference type="ARBA" id="ARBA00005417"/>
    </source>
</evidence>
<proteinExistence type="inferred from homology"/>
<gene>
    <name evidence="7" type="ORF">DEM27_25760</name>
</gene>
<evidence type="ECO:0000256" key="2">
    <source>
        <dbReference type="ARBA" id="ARBA00022448"/>
    </source>
</evidence>
<dbReference type="Pfam" id="PF00005">
    <property type="entry name" value="ABC_tran"/>
    <property type="match status" value="1"/>
</dbReference>
<organism evidence="7 8">
    <name type="scientific">Metarhizobium album</name>
    <dbReference type="NCBI Taxonomy" id="2182425"/>
    <lineage>
        <taxon>Bacteria</taxon>
        <taxon>Pseudomonadati</taxon>
        <taxon>Pseudomonadota</taxon>
        <taxon>Alphaproteobacteria</taxon>
        <taxon>Hyphomicrobiales</taxon>
        <taxon>Rhizobiaceae</taxon>
        <taxon>Metarhizobium</taxon>
    </lineage>
</organism>
<dbReference type="InterPro" id="IPR003439">
    <property type="entry name" value="ABC_transporter-like_ATP-bd"/>
</dbReference>
<keyword evidence="4 7" id="KW-0067">ATP-binding</keyword>
<dbReference type="GO" id="GO:0005524">
    <property type="term" value="F:ATP binding"/>
    <property type="evidence" value="ECO:0007669"/>
    <property type="project" value="UniProtKB-KW"/>
</dbReference>